<sequence length="188" mass="20344">MSCACVVTTSSCCTSYTQKATASLYTLGDVTTTTTTTASLYTLSDVTTTSTTTASLYTLGDVTTTTTTTTASLYILNDVTTTMTTSSLYTHSVTSPPPTRAYNNVVTQQEYGSGYGFPMTTTITATHWYAHVDSPCSLLTHQSCVRFVSASLWDIVTAETVRRRKNWLISDTSTSPKHSITQNTRGRI</sequence>
<reference evidence="1 2" key="1">
    <citation type="submission" date="2019-05" db="EMBL/GenBank/DDBJ databases">
        <title>Another draft genome of Portunus trituberculatus and its Hox gene families provides insights of decapod evolution.</title>
        <authorList>
            <person name="Jeong J.-H."/>
            <person name="Song I."/>
            <person name="Kim S."/>
            <person name="Choi T."/>
            <person name="Kim D."/>
            <person name="Ryu S."/>
            <person name="Kim W."/>
        </authorList>
    </citation>
    <scope>NUCLEOTIDE SEQUENCE [LARGE SCALE GENOMIC DNA]</scope>
    <source>
        <tissue evidence="1">Muscle</tissue>
    </source>
</reference>
<dbReference type="AlphaFoldDB" id="A0A5B7FXM5"/>
<gene>
    <name evidence="1" type="ORF">E2C01_043907</name>
</gene>
<evidence type="ECO:0000313" key="1">
    <source>
        <dbReference type="EMBL" id="MPC50085.1"/>
    </source>
</evidence>
<evidence type="ECO:0000313" key="2">
    <source>
        <dbReference type="Proteomes" id="UP000324222"/>
    </source>
</evidence>
<dbReference type="Proteomes" id="UP000324222">
    <property type="component" value="Unassembled WGS sequence"/>
</dbReference>
<protein>
    <submittedName>
        <fullName evidence="1">Uncharacterized protein</fullName>
    </submittedName>
</protein>
<name>A0A5B7FXM5_PORTR</name>
<keyword evidence="2" id="KW-1185">Reference proteome</keyword>
<comment type="caution">
    <text evidence="1">The sequence shown here is derived from an EMBL/GenBank/DDBJ whole genome shotgun (WGS) entry which is preliminary data.</text>
</comment>
<proteinExistence type="predicted"/>
<organism evidence="1 2">
    <name type="scientific">Portunus trituberculatus</name>
    <name type="common">Swimming crab</name>
    <name type="synonym">Neptunus trituberculatus</name>
    <dbReference type="NCBI Taxonomy" id="210409"/>
    <lineage>
        <taxon>Eukaryota</taxon>
        <taxon>Metazoa</taxon>
        <taxon>Ecdysozoa</taxon>
        <taxon>Arthropoda</taxon>
        <taxon>Crustacea</taxon>
        <taxon>Multicrustacea</taxon>
        <taxon>Malacostraca</taxon>
        <taxon>Eumalacostraca</taxon>
        <taxon>Eucarida</taxon>
        <taxon>Decapoda</taxon>
        <taxon>Pleocyemata</taxon>
        <taxon>Brachyura</taxon>
        <taxon>Eubrachyura</taxon>
        <taxon>Portunoidea</taxon>
        <taxon>Portunidae</taxon>
        <taxon>Portuninae</taxon>
        <taxon>Portunus</taxon>
    </lineage>
</organism>
<dbReference type="EMBL" id="VSRR010009271">
    <property type="protein sequence ID" value="MPC50085.1"/>
    <property type="molecule type" value="Genomic_DNA"/>
</dbReference>
<accession>A0A5B7FXM5</accession>